<dbReference type="RefSeq" id="WP_116236252.1">
    <property type="nucleotide sequence ID" value="NZ_QRDP01000004.1"/>
</dbReference>
<dbReference type="EMBL" id="QRDP01000004">
    <property type="protein sequence ID" value="RED16901.1"/>
    <property type="molecule type" value="Genomic_DNA"/>
</dbReference>
<organism evidence="3 4">
    <name type="scientific">Parasphingopyxis lamellibrachiae</name>
    <dbReference type="NCBI Taxonomy" id="680125"/>
    <lineage>
        <taxon>Bacteria</taxon>
        <taxon>Pseudomonadati</taxon>
        <taxon>Pseudomonadota</taxon>
        <taxon>Alphaproteobacteria</taxon>
        <taxon>Sphingomonadales</taxon>
        <taxon>Sphingomonadaceae</taxon>
        <taxon>Parasphingopyxis</taxon>
    </lineage>
</organism>
<gene>
    <name evidence="3" type="ORF">DFR46_1935</name>
</gene>
<sequence length="330" mass="36030">MSDEPPETEDAPRPVAFISHHSSQEQTARHLKTILERNGITGWMAPDDIEPGVLFDKAIVDEVRQCDMIVLLFCAKSDQSDHVRRELTLAVDNKKMIYPVRLEDIDAEGLAYWLSGYQWVDWLDRRDATIQRLIDTIKIQAGDDVADGSAAHLPGGRKRAFGRRPTWLGGGAAVAIAALAAGWYLLGGEEDAEFKILAGSWTRELTAHAAVGAEDDTAAQALFASLDLESARGCIGAIESTNPGISFFDLDGRNNCSMEQFSPGDDSKMLAEFTCRPAVLDGATVTFALDVAPERNTKILADGNLTVRDSAGGQSLYEVEFHYFYSGKNC</sequence>
<feature type="domain" description="TIR" evidence="2">
    <location>
        <begin position="12"/>
        <end position="145"/>
    </location>
</feature>
<dbReference type="Proteomes" id="UP000256310">
    <property type="component" value="Unassembled WGS sequence"/>
</dbReference>
<protein>
    <submittedName>
        <fullName evidence="3">TIR domain-containing protein</fullName>
    </submittedName>
</protein>
<proteinExistence type="predicted"/>
<comment type="caution">
    <text evidence="3">The sequence shown here is derived from an EMBL/GenBank/DDBJ whole genome shotgun (WGS) entry which is preliminary data.</text>
</comment>
<name>A0A3D9FIG0_9SPHN</name>
<evidence type="ECO:0000313" key="4">
    <source>
        <dbReference type="Proteomes" id="UP000256310"/>
    </source>
</evidence>
<dbReference type="Gene3D" id="3.40.50.10140">
    <property type="entry name" value="Toll/interleukin-1 receptor homology (TIR) domain"/>
    <property type="match status" value="1"/>
</dbReference>
<accession>A0A3D9FIG0</accession>
<dbReference type="AlphaFoldDB" id="A0A3D9FIG0"/>
<keyword evidence="1" id="KW-1133">Transmembrane helix</keyword>
<dbReference type="InterPro" id="IPR035897">
    <property type="entry name" value="Toll_tir_struct_dom_sf"/>
</dbReference>
<dbReference type="PANTHER" id="PTHR47508">
    <property type="entry name" value="SAM DOMAIN-CONTAINING PROTEIN-RELATED"/>
    <property type="match status" value="1"/>
</dbReference>
<keyword evidence="4" id="KW-1185">Reference proteome</keyword>
<dbReference type="InterPro" id="IPR000157">
    <property type="entry name" value="TIR_dom"/>
</dbReference>
<dbReference type="PROSITE" id="PS50104">
    <property type="entry name" value="TIR"/>
    <property type="match status" value="1"/>
</dbReference>
<keyword evidence="1" id="KW-0472">Membrane</keyword>
<dbReference type="Pfam" id="PF13676">
    <property type="entry name" value="TIR_2"/>
    <property type="match status" value="1"/>
</dbReference>
<dbReference type="GO" id="GO:0007165">
    <property type="term" value="P:signal transduction"/>
    <property type="evidence" value="ECO:0007669"/>
    <property type="project" value="InterPro"/>
</dbReference>
<evidence type="ECO:0000259" key="2">
    <source>
        <dbReference type="PROSITE" id="PS50104"/>
    </source>
</evidence>
<dbReference type="OrthoDB" id="7445303at2"/>
<reference evidence="3 4" key="1">
    <citation type="submission" date="2018-07" db="EMBL/GenBank/DDBJ databases">
        <title>Genomic Encyclopedia of Type Strains, Phase IV (KMG-IV): sequencing the most valuable type-strain genomes for metagenomic binning, comparative biology and taxonomic classification.</title>
        <authorList>
            <person name="Goeker M."/>
        </authorList>
    </citation>
    <scope>NUCLEOTIDE SEQUENCE [LARGE SCALE GENOMIC DNA]</scope>
    <source>
        <strain evidence="3 4">DSM 26725</strain>
    </source>
</reference>
<feature type="transmembrane region" description="Helical" evidence="1">
    <location>
        <begin position="167"/>
        <end position="186"/>
    </location>
</feature>
<evidence type="ECO:0000313" key="3">
    <source>
        <dbReference type="EMBL" id="RED16901.1"/>
    </source>
</evidence>
<dbReference type="SUPFAM" id="SSF52200">
    <property type="entry name" value="Toll/Interleukin receptor TIR domain"/>
    <property type="match status" value="1"/>
</dbReference>
<evidence type="ECO:0000256" key="1">
    <source>
        <dbReference type="SAM" id="Phobius"/>
    </source>
</evidence>
<dbReference type="PANTHER" id="PTHR47508:SF1">
    <property type="entry name" value="NON-SPECIFIC SERINE_THREONINE PROTEIN KINASE"/>
    <property type="match status" value="1"/>
</dbReference>
<keyword evidence="1" id="KW-0812">Transmembrane</keyword>